<proteinExistence type="predicted"/>
<feature type="region of interest" description="Disordered" evidence="1">
    <location>
        <begin position="120"/>
        <end position="160"/>
    </location>
</feature>
<feature type="region of interest" description="Disordered" evidence="1">
    <location>
        <begin position="1"/>
        <end position="54"/>
    </location>
</feature>
<feature type="compositionally biased region" description="Basic and acidic residues" evidence="1">
    <location>
        <begin position="16"/>
        <end position="30"/>
    </location>
</feature>
<evidence type="ECO:0000256" key="1">
    <source>
        <dbReference type="SAM" id="MobiDB-lite"/>
    </source>
</evidence>
<evidence type="ECO:0000313" key="3">
    <source>
        <dbReference type="Proteomes" id="UP000232453"/>
    </source>
</evidence>
<feature type="compositionally biased region" description="Basic and acidic residues" evidence="1">
    <location>
        <begin position="120"/>
        <end position="132"/>
    </location>
</feature>
<accession>A0AA44URE6</accession>
<dbReference type="Proteomes" id="UP000232453">
    <property type="component" value="Unassembled WGS sequence"/>
</dbReference>
<gene>
    <name evidence="2" type="ORF">ATL51_3517</name>
</gene>
<reference evidence="2 3" key="1">
    <citation type="submission" date="2017-11" db="EMBL/GenBank/DDBJ databases">
        <title>Sequencing the genomes of 1000 actinobacteria strains.</title>
        <authorList>
            <person name="Klenk H.-P."/>
        </authorList>
    </citation>
    <scope>NUCLEOTIDE SEQUENCE [LARGE SCALE GENOMIC DNA]</scope>
    <source>
        <strain evidence="2 3">DSM 44104</strain>
    </source>
</reference>
<organism evidence="2 3">
    <name type="scientific">Pseudonocardia alni</name>
    <name type="common">Amycolata alni</name>
    <dbReference type="NCBI Taxonomy" id="33907"/>
    <lineage>
        <taxon>Bacteria</taxon>
        <taxon>Bacillati</taxon>
        <taxon>Actinomycetota</taxon>
        <taxon>Actinomycetes</taxon>
        <taxon>Pseudonocardiales</taxon>
        <taxon>Pseudonocardiaceae</taxon>
        <taxon>Pseudonocardia</taxon>
    </lineage>
</organism>
<comment type="caution">
    <text evidence="2">The sequence shown here is derived from an EMBL/GenBank/DDBJ whole genome shotgun (WGS) entry which is preliminary data.</text>
</comment>
<dbReference type="EMBL" id="PHUJ01000003">
    <property type="protein sequence ID" value="PKB31819.1"/>
    <property type="molecule type" value="Genomic_DNA"/>
</dbReference>
<dbReference type="AlphaFoldDB" id="A0AA44URE6"/>
<name>A0AA44URE6_PSEA5</name>
<protein>
    <submittedName>
        <fullName evidence="2">Uncharacterized protein</fullName>
    </submittedName>
</protein>
<evidence type="ECO:0000313" key="2">
    <source>
        <dbReference type="EMBL" id="PKB31819.1"/>
    </source>
</evidence>
<sequence>MRTTSPSASTGTRSGDGGDRRREWRKRGDSNPRSFRTPAFEATGMPPRRPDLAGQESVVVQRCLAILRRVAVTVVVSPRRYGDIPVLFCRDGMDPSHSMAGVRSIDRMLSARRFEGRDARGHHSAVLREARGRPRLAPGEGSQRGGCSRPGRDQSEDQDENVDCTVTELILERFHLGAIGLSLSGGRIRAFQIRPRRQAEDRRVDQQMVEQAAGVAGKIVWSEAHGFGQFDEPLRDNPIEELLLGAEVDVDRPLVRAGPVGDAVDPRSGQAVLRELRSCGGQDPTLGLGRIWRHLHSLLTGVGN</sequence>